<organism evidence="2 3">
    <name type="scientific">Yersinia nurmii</name>
    <dbReference type="NCBI Taxonomy" id="685706"/>
    <lineage>
        <taxon>Bacteria</taxon>
        <taxon>Pseudomonadati</taxon>
        <taxon>Pseudomonadota</taxon>
        <taxon>Gammaproteobacteria</taxon>
        <taxon>Enterobacterales</taxon>
        <taxon>Yersiniaceae</taxon>
        <taxon>Yersinia</taxon>
    </lineage>
</organism>
<sequence>MRVKYLIYFFTLSLMVFFSVFVYTNISRNSTIAENNKLNLYKIERLHEFTEAFQAVLHMHRLKKSV</sequence>
<evidence type="ECO:0000313" key="3">
    <source>
        <dbReference type="Proteomes" id="UP000040578"/>
    </source>
</evidence>
<accession>A0ABP1Y440</accession>
<reference evidence="2 3" key="1">
    <citation type="submission" date="2015-03" db="EMBL/GenBank/DDBJ databases">
        <authorList>
            <consortium name="Pathogen Informatics"/>
            <person name="Murphy D."/>
        </authorList>
    </citation>
    <scope>NUCLEOTIDE SEQUENCE [LARGE SCALE GENOMIC DNA]</scope>
    <source>
        <strain evidence="3">type strain: CIP110231</strain>
    </source>
</reference>
<dbReference type="Proteomes" id="UP000040578">
    <property type="component" value="Unassembled WGS sequence"/>
</dbReference>
<keyword evidence="1" id="KW-1133">Transmembrane helix</keyword>
<comment type="caution">
    <text evidence="2">The sequence shown here is derived from an EMBL/GenBank/DDBJ whole genome shotgun (WGS) entry which is preliminary data.</text>
</comment>
<keyword evidence="1" id="KW-0472">Membrane</keyword>
<gene>
    <name evidence="2" type="ORF">ERS137967_00221</name>
</gene>
<protein>
    <submittedName>
        <fullName evidence="2">Uncharacterized protein</fullName>
    </submittedName>
</protein>
<evidence type="ECO:0000256" key="1">
    <source>
        <dbReference type="SAM" id="Phobius"/>
    </source>
</evidence>
<name>A0ABP1Y440_9GAMM</name>
<dbReference type="EMBL" id="CPYD01000001">
    <property type="protein sequence ID" value="CND89370.1"/>
    <property type="molecule type" value="Genomic_DNA"/>
</dbReference>
<feature type="transmembrane region" description="Helical" evidence="1">
    <location>
        <begin position="6"/>
        <end position="26"/>
    </location>
</feature>
<keyword evidence="1" id="KW-0812">Transmembrane</keyword>
<evidence type="ECO:0000313" key="2">
    <source>
        <dbReference type="EMBL" id="CND89370.1"/>
    </source>
</evidence>
<keyword evidence="3" id="KW-1185">Reference proteome</keyword>
<proteinExistence type="predicted"/>